<evidence type="ECO:0000259" key="5">
    <source>
        <dbReference type="PROSITE" id="PS50995"/>
    </source>
</evidence>
<name>A0A7Y9LM43_9BURK</name>
<dbReference type="InterPro" id="IPR052067">
    <property type="entry name" value="Metal_resp_HTH_trans_reg"/>
</dbReference>
<feature type="region of interest" description="Disordered" evidence="4">
    <location>
        <begin position="1"/>
        <end position="26"/>
    </location>
</feature>
<dbReference type="GO" id="GO:0003700">
    <property type="term" value="F:DNA-binding transcription factor activity"/>
    <property type="evidence" value="ECO:0007669"/>
    <property type="project" value="InterPro"/>
</dbReference>
<dbReference type="EMBL" id="JACBYR010000001">
    <property type="protein sequence ID" value="NYE81256.1"/>
    <property type="molecule type" value="Genomic_DNA"/>
</dbReference>
<sequence length="183" mass="20207">MPAKKPSPPPAPPTEPAPAADHPWVDLGEDGAGLTVDNFITTLVVRTANALRRTVTLPYAESFDLTMAEWRMLSVLAEAGSLPFSEMVRLSATDKSLVSRTLRLLETRNLVALEAVNGSYRQGLECRMTEAGADLYRKSMPIAQKAQADMIRVLTNNERKVLYRTLQKLRHACGDDELDSPEK</sequence>
<dbReference type="Gene3D" id="1.10.10.10">
    <property type="entry name" value="Winged helix-like DNA-binding domain superfamily/Winged helix DNA-binding domain"/>
    <property type="match status" value="1"/>
</dbReference>
<accession>A0A7Y9LM43</accession>
<dbReference type="Proteomes" id="UP000542125">
    <property type="component" value="Unassembled WGS sequence"/>
</dbReference>
<keyword evidence="7" id="KW-1185">Reference proteome</keyword>
<comment type="caution">
    <text evidence="6">The sequence shown here is derived from an EMBL/GenBank/DDBJ whole genome shotgun (WGS) entry which is preliminary data.</text>
</comment>
<keyword evidence="1" id="KW-0805">Transcription regulation</keyword>
<dbReference type="Pfam" id="PF12802">
    <property type="entry name" value="MarR_2"/>
    <property type="match status" value="1"/>
</dbReference>
<gene>
    <name evidence="6" type="ORF">FHW18_000527</name>
</gene>
<dbReference type="AlphaFoldDB" id="A0A7Y9LM43"/>
<dbReference type="GO" id="GO:0003677">
    <property type="term" value="F:DNA binding"/>
    <property type="evidence" value="ECO:0007669"/>
    <property type="project" value="UniProtKB-KW"/>
</dbReference>
<evidence type="ECO:0000313" key="7">
    <source>
        <dbReference type="Proteomes" id="UP000542125"/>
    </source>
</evidence>
<evidence type="ECO:0000256" key="3">
    <source>
        <dbReference type="ARBA" id="ARBA00023163"/>
    </source>
</evidence>
<feature type="compositionally biased region" description="Pro residues" evidence="4">
    <location>
        <begin position="1"/>
        <end position="16"/>
    </location>
</feature>
<keyword evidence="3" id="KW-0804">Transcription</keyword>
<protein>
    <submittedName>
        <fullName evidence="6">DNA-binding MarR family transcriptional regulator</fullName>
    </submittedName>
</protein>
<dbReference type="SUPFAM" id="SSF46785">
    <property type="entry name" value="Winged helix' DNA-binding domain"/>
    <property type="match status" value="1"/>
</dbReference>
<evidence type="ECO:0000256" key="1">
    <source>
        <dbReference type="ARBA" id="ARBA00023015"/>
    </source>
</evidence>
<evidence type="ECO:0000256" key="2">
    <source>
        <dbReference type="ARBA" id="ARBA00023125"/>
    </source>
</evidence>
<dbReference type="PROSITE" id="PS50995">
    <property type="entry name" value="HTH_MARR_2"/>
    <property type="match status" value="1"/>
</dbReference>
<proteinExistence type="predicted"/>
<dbReference type="RefSeq" id="WP_179583139.1">
    <property type="nucleotide sequence ID" value="NZ_JACBYR010000001.1"/>
</dbReference>
<reference evidence="6 7" key="1">
    <citation type="submission" date="2020-07" db="EMBL/GenBank/DDBJ databases">
        <title>Genomic Encyclopedia of Type Strains, Phase IV (KMG-V): Genome sequencing to study the core and pangenomes of soil and plant-associated prokaryotes.</title>
        <authorList>
            <person name="Whitman W."/>
        </authorList>
    </citation>
    <scope>NUCLEOTIDE SEQUENCE [LARGE SCALE GENOMIC DNA]</scope>
    <source>
        <strain evidence="6 7">SAS40</strain>
    </source>
</reference>
<feature type="domain" description="HTH marR-type" evidence="5">
    <location>
        <begin position="37"/>
        <end position="171"/>
    </location>
</feature>
<organism evidence="6 7">
    <name type="scientific">Pigmentiphaga litoralis</name>
    <dbReference type="NCBI Taxonomy" id="516702"/>
    <lineage>
        <taxon>Bacteria</taxon>
        <taxon>Pseudomonadati</taxon>
        <taxon>Pseudomonadota</taxon>
        <taxon>Betaproteobacteria</taxon>
        <taxon>Burkholderiales</taxon>
        <taxon>Alcaligenaceae</taxon>
        <taxon>Pigmentiphaga</taxon>
    </lineage>
</organism>
<dbReference type="PANTHER" id="PTHR35790">
    <property type="entry name" value="HTH-TYPE TRANSCRIPTIONAL REGULATOR PCHR"/>
    <property type="match status" value="1"/>
</dbReference>
<evidence type="ECO:0000313" key="6">
    <source>
        <dbReference type="EMBL" id="NYE81256.1"/>
    </source>
</evidence>
<dbReference type="InterPro" id="IPR036388">
    <property type="entry name" value="WH-like_DNA-bd_sf"/>
</dbReference>
<dbReference type="SMART" id="SM00347">
    <property type="entry name" value="HTH_MARR"/>
    <property type="match status" value="1"/>
</dbReference>
<dbReference type="InterPro" id="IPR036390">
    <property type="entry name" value="WH_DNA-bd_sf"/>
</dbReference>
<evidence type="ECO:0000256" key="4">
    <source>
        <dbReference type="SAM" id="MobiDB-lite"/>
    </source>
</evidence>
<keyword evidence="2 6" id="KW-0238">DNA-binding</keyword>
<dbReference type="InterPro" id="IPR000835">
    <property type="entry name" value="HTH_MarR-typ"/>
</dbReference>
<dbReference type="PANTHER" id="PTHR35790:SF4">
    <property type="entry name" value="HTH-TYPE TRANSCRIPTIONAL REGULATOR PCHR"/>
    <property type="match status" value="1"/>
</dbReference>